<dbReference type="Gene3D" id="1.20.59.10">
    <property type="entry name" value="Chorismate mutase"/>
    <property type="match status" value="1"/>
</dbReference>
<keyword evidence="4" id="KW-1185">Reference proteome</keyword>
<dbReference type="InterPro" id="IPR010958">
    <property type="entry name" value="Chorismate_mutase_highGC-bac"/>
</dbReference>
<dbReference type="Pfam" id="PF01817">
    <property type="entry name" value="CM_2"/>
    <property type="match status" value="1"/>
</dbReference>
<dbReference type="RefSeq" id="WP_319974993.1">
    <property type="nucleotide sequence ID" value="NZ_JAXAVU010000005.1"/>
</dbReference>
<comment type="caution">
    <text evidence="3">The sequence shown here is derived from an EMBL/GenBank/DDBJ whole genome shotgun (WGS) entry which is preliminary data.</text>
</comment>
<feature type="region of interest" description="Disordered" evidence="1">
    <location>
        <begin position="1"/>
        <end position="61"/>
    </location>
</feature>
<dbReference type="InterPro" id="IPR002701">
    <property type="entry name" value="CM_II_prokaryot"/>
</dbReference>
<dbReference type="NCBIfam" id="TIGR01808">
    <property type="entry name" value="CM_M_hiGC-arch"/>
    <property type="match status" value="1"/>
</dbReference>
<dbReference type="PROSITE" id="PS51168">
    <property type="entry name" value="CHORISMATE_MUT_2"/>
    <property type="match status" value="1"/>
</dbReference>
<feature type="compositionally biased region" description="Polar residues" evidence="1">
    <location>
        <begin position="33"/>
        <end position="45"/>
    </location>
</feature>
<evidence type="ECO:0000256" key="1">
    <source>
        <dbReference type="SAM" id="MobiDB-lite"/>
    </source>
</evidence>
<dbReference type="GO" id="GO:0004106">
    <property type="term" value="F:chorismate mutase activity"/>
    <property type="evidence" value="ECO:0007669"/>
    <property type="project" value="UniProtKB-EC"/>
</dbReference>
<feature type="compositionally biased region" description="Basic and acidic residues" evidence="1">
    <location>
        <begin position="1"/>
        <end position="18"/>
    </location>
</feature>
<evidence type="ECO:0000259" key="2">
    <source>
        <dbReference type="PROSITE" id="PS51168"/>
    </source>
</evidence>
<dbReference type="InterPro" id="IPR036979">
    <property type="entry name" value="CM_dom_sf"/>
</dbReference>
<dbReference type="EMBL" id="JAXAVU010000005">
    <property type="protein sequence ID" value="MDX8142679.1"/>
    <property type="molecule type" value="Genomic_DNA"/>
</dbReference>
<proteinExistence type="predicted"/>
<evidence type="ECO:0000313" key="3">
    <source>
        <dbReference type="EMBL" id="MDX8142679.1"/>
    </source>
</evidence>
<gene>
    <name evidence="3" type="ORF">SK854_11170</name>
</gene>
<name>A0ABU4UT62_9PSEU</name>
<dbReference type="EC" id="5.4.99.5" evidence="3"/>
<accession>A0ABU4UT62</accession>
<dbReference type="SMART" id="SM00830">
    <property type="entry name" value="CM_2"/>
    <property type="match status" value="1"/>
</dbReference>
<feature type="domain" description="Chorismate mutase" evidence="2">
    <location>
        <begin position="56"/>
        <end position="138"/>
    </location>
</feature>
<organism evidence="3 4">
    <name type="scientific">Lentzea sokolovensis</name>
    <dbReference type="NCBI Taxonomy" id="3095429"/>
    <lineage>
        <taxon>Bacteria</taxon>
        <taxon>Bacillati</taxon>
        <taxon>Actinomycetota</taxon>
        <taxon>Actinomycetes</taxon>
        <taxon>Pseudonocardiales</taxon>
        <taxon>Pseudonocardiaceae</taxon>
        <taxon>Lentzea</taxon>
    </lineage>
</organism>
<evidence type="ECO:0000313" key="4">
    <source>
        <dbReference type="Proteomes" id="UP001285352"/>
    </source>
</evidence>
<dbReference type="SUPFAM" id="SSF48600">
    <property type="entry name" value="Chorismate mutase II"/>
    <property type="match status" value="1"/>
</dbReference>
<dbReference type="NCBIfam" id="NF005894">
    <property type="entry name" value="PRK07857.1"/>
    <property type="match status" value="1"/>
</dbReference>
<reference evidence="3 4" key="2">
    <citation type="submission" date="2023-11" db="EMBL/GenBank/DDBJ databases">
        <authorList>
            <person name="Lara A.C."/>
            <person name="Chronakova A."/>
        </authorList>
    </citation>
    <scope>NUCLEOTIDE SEQUENCE [LARGE SCALE GENOMIC DNA]</scope>
    <source>
        <strain evidence="3 4">BCCO 10_0061</strain>
    </source>
</reference>
<protein>
    <submittedName>
        <fullName evidence="3">Chorismate mutase</fullName>
        <ecNumber evidence="3">5.4.99.5</ecNumber>
    </submittedName>
</protein>
<keyword evidence="3" id="KW-0413">Isomerase</keyword>
<dbReference type="InterPro" id="IPR036263">
    <property type="entry name" value="Chorismate_II_sf"/>
</dbReference>
<sequence>MHARDVLRVFLRDPDSGSRGRLALKSHHEAPESSDTGASSLPGQDSKSREVTTMDTTTEPDINALREEIDHLDAEILRLVQRRVEVSKIIGAARMAAGGTKIVHNREIDVLNRYRPLGTEGKDLAMILLKMGRGPLGR</sequence>
<dbReference type="Proteomes" id="UP001285352">
    <property type="component" value="Unassembled WGS sequence"/>
</dbReference>
<reference evidence="3 4" key="1">
    <citation type="submission" date="2023-11" db="EMBL/GenBank/DDBJ databases">
        <title>Lentzea sokolovensis, sp. nov., Lentzea kristufkii, sp. nov., and Lentzea miocenensis, sp. nov., rare actinobacteria from Sokolov Coal Basin, Miocene lacustrine sediment, Czech Republic.</title>
        <authorList>
            <person name="Lara A."/>
            <person name="Kotroba L."/>
            <person name="Nouioui I."/>
            <person name="Neumann-Schaal M."/>
            <person name="Mast Y."/>
            <person name="Chronakova A."/>
        </authorList>
    </citation>
    <scope>NUCLEOTIDE SEQUENCE [LARGE SCALE GENOMIC DNA]</scope>
    <source>
        <strain evidence="3 4">BCCO 10_0061</strain>
    </source>
</reference>